<gene>
    <name evidence="2" type="ORF">GTP77_28800</name>
</gene>
<keyword evidence="3" id="KW-1185">Reference proteome</keyword>
<name>A0A7X4HHE2_9BURK</name>
<keyword evidence="1" id="KW-1133">Transmembrane helix</keyword>
<reference evidence="2 3" key="1">
    <citation type="submission" date="2019-12" db="EMBL/GenBank/DDBJ databases">
        <title>Novel species isolated from a subtropical stream in China.</title>
        <authorList>
            <person name="Lu H."/>
        </authorList>
    </citation>
    <scope>NUCLEOTIDE SEQUENCE [LARGE SCALE GENOMIC DNA]</scope>
    <source>
        <strain evidence="2 3">FT127W</strain>
    </source>
</reference>
<sequence>MDTQFWHHCFRLSSIVFPAATLLLFFAEPGTAQSALLAAVAVASTGVWGYSFSRHKRQMAHEDEMTEGGNA</sequence>
<dbReference type="RefSeq" id="WP_161075584.1">
    <property type="nucleotide sequence ID" value="NZ_CP086370.1"/>
</dbReference>
<evidence type="ECO:0000313" key="3">
    <source>
        <dbReference type="Proteomes" id="UP000450676"/>
    </source>
</evidence>
<evidence type="ECO:0000256" key="1">
    <source>
        <dbReference type="SAM" id="Phobius"/>
    </source>
</evidence>
<dbReference type="AlphaFoldDB" id="A0A7X4HHE2"/>
<feature type="transmembrane region" description="Helical" evidence="1">
    <location>
        <begin position="9"/>
        <end position="27"/>
    </location>
</feature>
<organism evidence="2 3">
    <name type="scientific">Pseudoduganella aquatica</name>
    <dbReference type="NCBI Taxonomy" id="2660641"/>
    <lineage>
        <taxon>Bacteria</taxon>
        <taxon>Pseudomonadati</taxon>
        <taxon>Pseudomonadota</taxon>
        <taxon>Betaproteobacteria</taxon>
        <taxon>Burkholderiales</taxon>
        <taxon>Oxalobacteraceae</taxon>
        <taxon>Telluria group</taxon>
        <taxon>Pseudoduganella</taxon>
    </lineage>
</organism>
<dbReference type="Proteomes" id="UP000450676">
    <property type="component" value="Unassembled WGS sequence"/>
</dbReference>
<proteinExistence type="predicted"/>
<keyword evidence="1" id="KW-0472">Membrane</keyword>
<comment type="caution">
    <text evidence="2">The sequence shown here is derived from an EMBL/GenBank/DDBJ whole genome shotgun (WGS) entry which is preliminary data.</text>
</comment>
<protein>
    <submittedName>
        <fullName evidence="2">Uncharacterized protein</fullName>
    </submittedName>
</protein>
<accession>A0A7X4HHE2</accession>
<feature type="transmembrane region" description="Helical" evidence="1">
    <location>
        <begin position="33"/>
        <end position="52"/>
    </location>
</feature>
<keyword evidence="1" id="KW-0812">Transmembrane</keyword>
<evidence type="ECO:0000313" key="2">
    <source>
        <dbReference type="EMBL" id="MYN11316.1"/>
    </source>
</evidence>
<dbReference type="EMBL" id="WWCU01000067">
    <property type="protein sequence ID" value="MYN11316.1"/>
    <property type="molecule type" value="Genomic_DNA"/>
</dbReference>